<evidence type="ECO:0000313" key="2">
    <source>
        <dbReference type="Proteomes" id="UP000260812"/>
    </source>
</evidence>
<dbReference type="InterPro" id="IPR008928">
    <property type="entry name" value="6-hairpin_glycosidase_sf"/>
</dbReference>
<dbReference type="EMBL" id="QVLV01000002">
    <property type="protein sequence ID" value="RGE64052.1"/>
    <property type="molecule type" value="Genomic_DNA"/>
</dbReference>
<name>A0A3E3IAI7_9FIRM</name>
<sequence length="624" mass="70679">MLHIVEEGKKHIFRRQDGPDGARPLFCIETPENAEDSFHISEDGTLITWTRRTKEPVDHMIMEAAACFEPEHTLVPAISYDGNPWGKDHEYKGLEKDGVPYTYAWHRCAVPGAACSWNQKDGLALFGSGRCSGSIFLKDQRPVYRVIWPETEEPQVLYADDWAEAYRGHMEPTDTFTAYLCPGAGIEAERNMLHHAWEQNYVSKKPVRAAEEVWNLSTAYAKLLYTQEEDGFQAFSIGFSWDGKKWSKRPDFKYEIGWCGQNASLAVSLLYDCQRRKSSGAETKDWEESLQIAVSVLDSWVEKARSKDGFLLTRYDPQDSLIDACNLGTYGVQLFEAYDQARLLGLEKKAWLDAAFEICDFAMNRQRLDGGIGMSWNRDGSAHELNGTAGAFLILPLAQAFLRTGEDRYNIAAVRAYSYYYREFHNTGYGTSGALDTCCIDKESVIPLLKGGILMYRATGFDSNLQMAEEAAWYLSTWQWHHSVDYPEDSVLGMMHYDTFGGTAVSTSHLHIDDFALCYIPELLELSELTGNKEWKERALAVWRNGVQGISDGTLQIMDKAPRPAGSCDEAYLHTRWGALRRNKDGGWGGIFSVSQWLVAWPCAFRLEVLRKCDNWNLLNGLLQ</sequence>
<keyword evidence="2" id="KW-1185">Reference proteome</keyword>
<dbReference type="SUPFAM" id="SSF48208">
    <property type="entry name" value="Six-hairpin glycosidases"/>
    <property type="match status" value="1"/>
</dbReference>
<dbReference type="AlphaFoldDB" id="A0A3E3IAI7"/>
<comment type="caution">
    <text evidence="1">The sequence shown here is derived from an EMBL/GenBank/DDBJ whole genome shotgun (WGS) entry which is preliminary data.</text>
</comment>
<gene>
    <name evidence="1" type="ORF">DXC51_02960</name>
</gene>
<organism evidence="1 2">
    <name type="scientific">Eisenbergiella massiliensis</name>
    <dbReference type="NCBI Taxonomy" id="1720294"/>
    <lineage>
        <taxon>Bacteria</taxon>
        <taxon>Bacillati</taxon>
        <taxon>Bacillota</taxon>
        <taxon>Clostridia</taxon>
        <taxon>Lachnospirales</taxon>
        <taxon>Lachnospiraceae</taxon>
        <taxon>Eisenbergiella</taxon>
    </lineage>
</organism>
<dbReference type="GO" id="GO:0005975">
    <property type="term" value="P:carbohydrate metabolic process"/>
    <property type="evidence" value="ECO:0007669"/>
    <property type="project" value="InterPro"/>
</dbReference>
<accession>A0A3E3IAI7</accession>
<reference evidence="1" key="1">
    <citation type="submission" date="2018-08" db="EMBL/GenBank/DDBJ databases">
        <title>A genome reference for cultivated species of the human gut microbiota.</title>
        <authorList>
            <person name="Zou Y."/>
            <person name="Xue W."/>
            <person name="Luo G."/>
        </authorList>
    </citation>
    <scope>NUCLEOTIDE SEQUENCE [LARGE SCALE GENOMIC DNA]</scope>
    <source>
        <strain evidence="1">TF05-5AC</strain>
    </source>
</reference>
<protein>
    <submittedName>
        <fullName evidence="1">Uncharacterized protein</fullName>
    </submittedName>
</protein>
<dbReference type="RefSeq" id="WP_117543662.1">
    <property type="nucleotide sequence ID" value="NZ_QVLV01000002.1"/>
</dbReference>
<proteinExistence type="predicted"/>
<evidence type="ECO:0000313" key="1">
    <source>
        <dbReference type="EMBL" id="RGE64052.1"/>
    </source>
</evidence>
<dbReference type="Proteomes" id="UP000260812">
    <property type="component" value="Unassembled WGS sequence"/>
</dbReference>
<dbReference type="GeneID" id="97985871"/>